<organism evidence="10 11">
    <name type="scientific">Anaerohalosphaera lusitana</name>
    <dbReference type="NCBI Taxonomy" id="1936003"/>
    <lineage>
        <taxon>Bacteria</taxon>
        <taxon>Pseudomonadati</taxon>
        <taxon>Planctomycetota</taxon>
        <taxon>Phycisphaerae</taxon>
        <taxon>Sedimentisphaerales</taxon>
        <taxon>Anaerohalosphaeraceae</taxon>
        <taxon>Anaerohalosphaera</taxon>
    </lineage>
</organism>
<feature type="active site" description="Proton donor" evidence="6">
    <location>
        <position position="313"/>
    </location>
</feature>
<dbReference type="InterPro" id="IPR025705">
    <property type="entry name" value="Beta_hexosaminidase_sua/sub"/>
</dbReference>
<evidence type="ECO:0000256" key="2">
    <source>
        <dbReference type="ARBA" id="ARBA00006285"/>
    </source>
</evidence>
<reference evidence="11" key="1">
    <citation type="submission" date="2017-02" db="EMBL/GenBank/DDBJ databases">
        <title>Comparative genomics and description of representatives of a novel lineage of planctomycetes thriving in anoxic sediments.</title>
        <authorList>
            <person name="Spring S."/>
            <person name="Bunk B."/>
            <person name="Sproer C."/>
        </authorList>
    </citation>
    <scope>NUCLEOTIDE SEQUENCE [LARGE SCALE GENOMIC DNA]</scope>
    <source>
        <strain evidence="11">ST-NAGAB-D1</strain>
    </source>
</reference>
<dbReference type="EC" id="3.2.1.52" evidence="3"/>
<feature type="domain" description="Beta-hexosaminidase bacterial type N-terminal" evidence="9">
    <location>
        <begin position="25"/>
        <end position="158"/>
    </location>
</feature>
<sequence precursor="true">MYRIRNLILTLLILCTAAPLIAADINIIPKPQMLKERPGSFTLTPDTQLVVPGPGKPAAQYLAAAIEPAAGCDLTITDKQTPGKPAIIFTTCAEVTTHGPEGYHLLVTEDKITITADAPAGFFYAVQTLRQLLPPQIESDTKITGTDWTIPAVLIHDQPRFGWRGFMLDESRHFFGKEQVKKLLDRMAFHKLNRFHWHLTDEQGWRIEIKKYPKLTTIGGIGNATNPDAPARFYTQEDIREIVAYAAKRHIMIIPEIDMPGHAKAAVTAYPEHAGGPSTFNPASEATYAFLEDIITEVADLFPAPYLHLGADEVRYWIKHWNDNEDVKKLMADKNFKNVHQVELYFIERMIGVINSKGKTAIGWDEIVDANITPQEAVVMWWRHNKSNQLKKAIEQNFKVVMCPRNPTYWDYAQAKGHPNTGWGIVNNHTNMIPFPDFPEKWTDEQKDLVLGIQANLWTEHVESVKRYEFQIFPRMASLAESAWTDPEQKSVENFESRLKPFLDRYEQWDIYYYNPFKPDSTPCPPWPKKK</sequence>
<dbReference type="Proteomes" id="UP000189674">
    <property type="component" value="Chromosome"/>
</dbReference>
<dbReference type="GO" id="GO:0030203">
    <property type="term" value="P:glycosaminoglycan metabolic process"/>
    <property type="evidence" value="ECO:0007669"/>
    <property type="project" value="TreeGrafter"/>
</dbReference>
<dbReference type="Gene3D" id="3.30.379.10">
    <property type="entry name" value="Chitobiase/beta-hexosaminidase domain 2-like"/>
    <property type="match status" value="1"/>
</dbReference>
<feature type="chain" id="PRO_5012165689" description="beta-N-acetylhexosaminidase" evidence="7">
    <location>
        <begin position="23"/>
        <end position="531"/>
    </location>
</feature>
<dbReference type="InterPro" id="IPR017853">
    <property type="entry name" value="GH"/>
</dbReference>
<evidence type="ECO:0000256" key="4">
    <source>
        <dbReference type="ARBA" id="ARBA00022801"/>
    </source>
</evidence>
<keyword evidence="5 10" id="KW-0326">Glycosidase</keyword>
<dbReference type="AlphaFoldDB" id="A0A1U9NJN9"/>
<evidence type="ECO:0000313" key="10">
    <source>
        <dbReference type="EMBL" id="AQT68139.1"/>
    </source>
</evidence>
<dbReference type="SUPFAM" id="SSF51445">
    <property type="entry name" value="(Trans)glycosidases"/>
    <property type="match status" value="1"/>
</dbReference>
<evidence type="ECO:0000256" key="6">
    <source>
        <dbReference type="PIRSR" id="PIRSR625705-1"/>
    </source>
</evidence>
<dbReference type="InterPro" id="IPR029018">
    <property type="entry name" value="Hex-like_dom2"/>
</dbReference>
<dbReference type="InterPro" id="IPR015883">
    <property type="entry name" value="Glyco_hydro_20_cat"/>
</dbReference>
<gene>
    <name evidence="10" type="primary">exo I_4</name>
    <name evidence="10" type="ORF">STSP2_01294</name>
</gene>
<keyword evidence="11" id="KW-1185">Reference proteome</keyword>
<evidence type="ECO:0000313" key="11">
    <source>
        <dbReference type="Proteomes" id="UP000189674"/>
    </source>
</evidence>
<evidence type="ECO:0000256" key="1">
    <source>
        <dbReference type="ARBA" id="ARBA00001231"/>
    </source>
</evidence>
<comment type="similarity">
    <text evidence="2">Belongs to the glycosyl hydrolase 20 family.</text>
</comment>
<dbReference type="SUPFAM" id="SSF55545">
    <property type="entry name" value="beta-N-acetylhexosaminidase-like domain"/>
    <property type="match status" value="1"/>
</dbReference>
<evidence type="ECO:0000256" key="3">
    <source>
        <dbReference type="ARBA" id="ARBA00012663"/>
    </source>
</evidence>
<keyword evidence="4 10" id="KW-0378">Hydrolase</keyword>
<dbReference type="OrthoDB" id="1098018at2"/>
<dbReference type="PANTHER" id="PTHR22600">
    <property type="entry name" value="BETA-HEXOSAMINIDASE"/>
    <property type="match status" value="1"/>
</dbReference>
<evidence type="ECO:0000256" key="5">
    <source>
        <dbReference type="ARBA" id="ARBA00023295"/>
    </source>
</evidence>
<name>A0A1U9NJN9_9BACT</name>
<evidence type="ECO:0000259" key="8">
    <source>
        <dbReference type="Pfam" id="PF00728"/>
    </source>
</evidence>
<dbReference type="PANTHER" id="PTHR22600:SF57">
    <property type="entry name" value="BETA-N-ACETYLHEXOSAMINIDASE"/>
    <property type="match status" value="1"/>
</dbReference>
<dbReference type="Pfam" id="PF00728">
    <property type="entry name" value="Glyco_hydro_20"/>
    <property type="match status" value="1"/>
</dbReference>
<dbReference type="CDD" id="cd06563">
    <property type="entry name" value="GH20_chitobiase-like"/>
    <property type="match status" value="1"/>
</dbReference>
<dbReference type="Pfam" id="PF02838">
    <property type="entry name" value="Glyco_hydro_20b"/>
    <property type="match status" value="1"/>
</dbReference>
<evidence type="ECO:0000256" key="7">
    <source>
        <dbReference type="SAM" id="SignalP"/>
    </source>
</evidence>
<feature type="signal peptide" evidence="7">
    <location>
        <begin position="1"/>
        <end position="22"/>
    </location>
</feature>
<keyword evidence="7" id="KW-0732">Signal</keyword>
<dbReference type="EMBL" id="CP019791">
    <property type="protein sequence ID" value="AQT68139.1"/>
    <property type="molecule type" value="Genomic_DNA"/>
</dbReference>
<dbReference type="RefSeq" id="WP_146660879.1">
    <property type="nucleotide sequence ID" value="NZ_CP019791.1"/>
</dbReference>
<proteinExistence type="inferred from homology"/>
<dbReference type="GO" id="GO:0016020">
    <property type="term" value="C:membrane"/>
    <property type="evidence" value="ECO:0007669"/>
    <property type="project" value="TreeGrafter"/>
</dbReference>
<protein>
    <recommendedName>
        <fullName evidence="3">beta-N-acetylhexosaminidase</fullName>
        <ecNumber evidence="3">3.2.1.52</ecNumber>
    </recommendedName>
</protein>
<comment type="catalytic activity">
    <reaction evidence="1">
        <text>Hydrolysis of terminal non-reducing N-acetyl-D-hexosamine residues in N-acetyl-beta-D-hexosaminides.</text>
        <dbReference type="EC" id="3.2.1.52"/>
    </reaction>
</comment>
<dbReference type="InterPro" id="IPR015882">
    <property type="entry name" value="HEX_bac_N"/>
</dbReference>
<dbReference type="STRING" id="1936003.STSP2_01294"/>
<dbReference type="GO" id="GO:0004563">
    <property type="term" value="F:beta-N-acetylhexosaminidase activity"/>
    <property type="evidence" value="ECO:0007669"/>
    <property type="project" value="UniProtKB-EC"/>
</dbReference>
<dbReference type="GO" id="GO:0005975">
    <property type="term" value="P:carbohydrate metabolic process"/>
    <property type="evidence" value="ECO:0007669"/>
    <property type="project" value="InterPro"/>
</dbReference>
<dbReference type="PRINTS" id="PR00738">
    <property type="entry name" value="GLHYDRLASE20"/>
</dbReference>
<evidence type="ECO:0000259" key="9">
    <source>
        <dbReference type="Pfam" id="PF02838"/>
    </source>
</evidence>
<dbReference type="Gene3D" id="3.20.20.80">
    <property type="entry name" value="Glycosidases"/>
    <property type="match status" value="1"/>
</dbReference>
<accession>A0A1U9NJN9</accession>
<dbReference type="KEGG" id="alus:STSP2_01294"/>
<feature type="domain" description="Glycoside hydrolase family 20 catalytic" evidence="8">
    <location>
        <begin position="161"/>
        <end position="486"/>
    </location>
</feature>